<feature type="domain" description="NHR" evidence="2">
    <location>
        <begin position="481"/>
        <end position="620"/>
    </location>
</feature>
<feature type="domain" description="NHR" evidence="2">
    <location>
        <begin position="1087"/>
        <end position="1250"/>
    </location>
</feature>
<evidence type="ECO:0000313" key="4">
    <source>
        <dbReference type="Proteomes" id="UP000053240"/>
    </source>
</evidence>
<dbReference type="Gene3D" id="2.60.120.920">
    <property type="match status" value="8"/>
</dbReference>
<feature type="domain" description="NHR" evidence="2">
    <location>
        <begin position="847"/>
        <end position="1019"/>
    </location>
</feature>
<dbReference type="Proteomes" id="UP000053240">
    <property type="component" value="Unassembled WGS sequence"/>
</dbReference>
<keyword evidence="4" id="KW-1185">Reference proteome</keyword>
<gene>
    <name evidence="3" type="ORF">RR48_15429</name>
</gene>
<dbReference type="STRING" id="76193.A0A194QUT1"/>
<protein>
    <submittedName>
        <fullName evidence="3">Neuralized-like protein 4</fullName>
    </submittedName>
</protein>
<dbReference type="EMBL" id="KQ461108">
    <property type="protein sequence ID" value="KPJ09288.1"/>
    <property type="molecule type" value="Genomic_DNA"/>
</dbReference>
<dbReference type="Pfam" id="PF07177">
    <property type="entry name" value="Neuralized"/>
    <property type="match status" value="6"/>
</dbReference>
<accession>A0A194QUT1</accession>
<dbReference type="PANTHER" id="PTHR12429">
    <property type="entry name" value="NEURALIZED"/>
    <property type="match status" value="1"/>
</dbReference>
<dbReference type="FunFam" id="2.60.120.920:FF:000001">
    <property type="entry name" value="neuralized-like protein 4 isoform X1"/>
    <property type="match status" value="3"/>
</dbReference>
<evidence type="ECO:0000259" key="2">
    <source>
        <dbReference type="PROSITE" id="PS51065"/>
    </source>
</evidence>
<feature type="region of interest" description="Disordered" evidence="1">
    <location>
        <begin position="1270"/>
        <end position="1307"/>
    </location>
</feature>
<dbReference type="InterPro" id="IPR006573">
    <property type="entry name" value="NHR_dom"/>
</dbReference>
<evidence type="ECO:0000313" key="3">
    <source>
        <dbReference type="EMBL" id="KPJ09288.1"/>
    </source>
</evidence>
<feature type="region of interest" description="Disordered" evidence="1">
    <location>
        <begin position="1064"/>
        <end position="1086"/>
    </location>
</feature>
<dbReference type="InterPro" id="IPR037962">
    <property type="entry name" value="Neuralized"/>
</dbReference>
<sequence>MRFHRRCGDRVTLLHNNYTAVRNFVEFNHGLVLSDQPLKNDVMFEVCIDRKVNVWNGSLEIGVTTQNPEYMDLPATATKLRNTAWFEVCIDRKVNVWNGSLEIGVTTQNPEYMDLPATATKLRNTAWILSGSSVVRDGVTHLPSYGPELDTLQEGDCVGVMRTSRAELLFFINGRCLGVAAMDMPPLLYGVIDLYGQCVQITLVPQSPTTPRSTITNAESQNEATRHDGPVALMEVVNYEPSVDTFPKGSRDEYVNNSTEASCTHYNQDRLRFHTRCGVLVRFSHHNRTAERARPMDDYNDAVVMTSRPLHDGELFEIRIERLVHKWSGSIEVGVTNHNPATLNFPSTMTNMETGTVMLSGSKVLINGQGTCTEYGSMNLDELKEGDMVGLMRKSCGSLHYFINGVDQGVAARDVAAPVWGVVDLYGMTSKKRLKHSRLYVRCRHRLVSSPTGALHQDELAPEIDMDADIDTDTNDIEDDSHLFHTMRASNVVIINNGKTAYRPNAMEFFNEGLVMTNRPLKNDELFQVRVDVIVPKSGTWALVGEDVIRDGVIISSQYTRNLNRLVEGDTIGLMRTSLGVLHFYINGEDQGPAAYNVPDQIYGIIDLYGRAGQVSIVEGRVDPPVYSPESPLSTESIITSFPEMCFHLVHGRNAVLSRSRLTASRAAVYSEFNDAVLFSSRPLRECDMFELRIDAMVDCWIGSIEMGVTGIRPEDLESGAGGALAGTATDLTGDTYVLSGAAVMKDGECVRSGYRLDLDTLSVGSRVGMMWHADRSLHYYLDGMDMGQAWHVPHLNIYAVVDLYGQCTQVTILQNEARTFNYNPGTASDNSLLDMTQQPAAPPQPYCTFSEYCGDNVRVTKEYSIATRFLPDPAGAIVFSSSHLAQDEMFEVKILKQRAGFAGGLRVGVTDVNILNAHVNRSLPPAIIYLPHFTAYIDGKHMFYSRPGSRERDARLVVPSFEWLRPGDRIGLKLTSDHRVVVYYNYEPLEVAFEGVPDKVYAVIELHGEVSKIQAMNKMTANALPPHLNESFMRREVETFQEVTSLKPCEDMDGSMEGIEGTPALSPAPAAPPAPTAPPAHRNPRPYTFHNVHGNNIKLCSSDTVAVRTTSYNGGLAVVSQPIRRGQSFMFRVDKVDPTWSGSVGVGALGYLPDELPDLAGAIDPPAWLLAPDLCADNGIYFRGEAGRALEEVSERSVVSVEFLCDGRLVAAADGRPLCALGLVPDTLDVLYPLVDVYGKVCQVSILLHPYVLGSGASLDLPSVTATREDSSGVSELPEDDVSPVDLDAGTSVAKPKLRAHSHSGLAEELAAATRRPRVGGPAATTMHHSLMLPPPARERMHKSHSSHSLGEARRHAYADDPFAERHLCDTNIRHNDRYPEASEVDNLDIEIVDALTLETGNLPDLTEDHSSSIDDSTRRDDLCTDTLSAENVHYLSALLGLERGGGECEPSEWERAVGGRDCAHLALVLDYWRCLLQPLPELRRGCAWGRAECHCSGCHPDLRPPLAGWVRIERADAAGGAARAYWPLSRAALAGVRSCCARARRPRRPTALTPSLARLPASLYDVWFDVQGTPHRVALALEIDVEGKTPESDCMLAVLIYMKPHSTLADSPCGLEE</sequence>
<dbReference type="SMART" id="SM00588">
    <property type="entry name" value="NEUZ"/>
    <property type="match status" value="6"/>
</dbReference>
<dbReference type="PANTHER" id="PTHR12429:SF14">
    <property type="entry name" value="NEURALIZED-LIKE PROTEIN 4"/>
    <property type="match status" value="1"/>
</dbReference>
<dbReference type="PROSITE" id="PS51065">
    <property type="entry name" value="NHR"/>
    <property type="match status" value="6"/>
</dbReference>
<evidence type="ECO:0000256" key="1">
    <source>
        <dbReference type="SAM" id="MobiDB-lite"/>
    </source>
</evidence>
<feature type="compositionally biased region" description="Pro residues" evidence="1">
    <location>
        <begin position="1070"/>
        <end position="1079"/>
    </location>
</feature>
<proteinExistence type="predicted"/>
<feature type="domain" description="NHR" evidence="2">
    <location>
        <begin position="1"/>
        <end position="206"/>
    </location>
</feature>
<organism evidence="3 4">
    <name type="scientific">Papilio machaon</name>
    <name type="common">Old World swallowtail butterfly</name>
    <dbReference type="NCBI Taxonomy" id="76193"/>
    <lineage>
        <taxon>Eukaryota</taxon>
        <taxon>Metazoa</taxon>
        <taxon>Ecdysozoa</taxon>
        <taxon>Arthropoda</taxon>
        <taxon>Hexapoda</taxon>
        <taxon>Insecta</taxon>
        <taxon>Pterygota</taxon>
        <taxon>Neoptera</taxon>
        <taxon>Endopterygota</taxon>
        <taxon>Lepidoptera</taxon>
        <taxon>Glossata</taxon>
        <taxon>Ditrysia</taxon>
        <taxon>Papilionoidea</taxon>
        <taxon>Papilionidae</taxon>
        <taxon>Papilioninae</taxon>
        <taxon>Papilio</taxon>
    </lineage>
</organism>
<name>A0A194QUT1_PAPMA</name>
<dbReference type="InParanoid" id="A0A194QUT1"/>
<feature type="domain" description="NHR" evidence="2">
    <location>
        <begin position="644"/>
        <end position="816"/>
    </location>
</feature>
<feature type="domain" description="NHR" evidence="2">
    <location>
        <begin position="270"/>
        <end position="437"/>
    </location>
</feature>
<dbReference type="CDD" id="cd12887">
    <property type="entry name" value="SPRY_NHR_like"/>
    <property type="match status" value="5"/>
</dbReference>
<reference evidence="3 4" key="1">
    <citation type="journal article" date="2015" name="Nat. Commun.">
        <title>Outbred genome sequencing and CRISPR/Cas9 gene editing in butterflies.</title>
        <authorList>
            <person name="Li X."/>
            <person name="Fan D."/>
            <person name="Zhang W."/>
            <person name="Liu G."/>
            <person name="Zhang L."/>
            <person name="Zhao L."/>
            <person name="Fang X."/>
            <person name="Chen L."/>
            <person name="Dong Y."/>
            <person name="Chen Y."/>
            <person name="Ding Y."/>
            <person name="Zhao R."/>
            <person name="Feng M."/>
            <person name="Zhu Y."/>
            <person name="Feng Y."/>
            <person name="Jiang X."/>
            <person name="Zhu D."/>
            <person name="Xiang H."/>
            <person name="Feng X."/>
            <person name="Li S."/>
            <person name="Wang J."/>
            <person name="Zhang G."/>
            <person name="Kronforst M.R."/>
            <person name="Wang W."/>
        </authorList>
    </citation>
    <scope>NUCLEOTIDE SEQUENCE [LARGE SCALE GENOMIC DNA]</scope>
    <source>
        <strain evidence="3">Ya'a_city_454_Pm</strain>
        <tissue evidence="3">Whole body</tissue>
    </source>
</reference>
<dbReference type="InterPro" id="IPR043136">
    <property type="entry name" value="B30.2/SPRY_sf"/>
</dbReference>
<dbReference type="FunCoup" id="A0A194QUT1">
    <property type="interactions" value="171"/>
</dbReference>